<name>B3T4K8_9ZZZZ</name>
<sequence length="216" mass="24229">MGLRGARDENHRHVPPFLNRLLLHLGYVFEFIDHSRHEAQPQMPVRHLPAPEHDGDFDLVSIAQKPPDVAPLELKIVFLRFRAHFDFLDVNDLLPLLGIVRALALLIFKAAIIHDPANGRFTVRGHFHQIEIPVLRSGQGVLNGQDTELLTIAVHHADLPHTDVPVDALRRLGCAPVKIPSCYNPVSLLIGGGLRRRPGRHLRLDPIEKRVEAHGP</sequence>
<organism evidence="1">
    <name type="scientific">uncultured marine microorganism HF4000_ANIW137I15</name>
    <dbReference type="NCBI Taxonomy" id="455531"/>
    <lineage>
        <taxon>unclassified sequences</taxon>
        <taxon>environmental samples</taxon>
    </lineage>
</organism>
<evidence type="ECO:0000313" key="1">
    <source>
        <dbReference type="EMBL" id="ABZ07524.1"/>
    </source>
</evidence>
<proteinExistence type="predicted"/>
<dbReference type="EMBL" id="EU016602">
    <property type="protein sequence ID" value="ABZ07524.1"/>
    <property type="molecule type" value="Genomic_DNA"/>
</dbReference>
<dbReference type="AlphaFoldDB" id="B3T4K8"/>
<protein>
    <submittedName>
        <fullName evidence="1">Uncharacterized protein</fullName>
    </submittedName>
</protein>
<accession>B3T4K8</accession>
<gene>
    <name evidence="1" type="ORF">ALOHA_HF4000ANIW137I15ctg3g7</name>
</gene>
<reference evidence="1" key="1">
    <citation type="journal article" date="2008" name="ISME J.">
        <title>Genomic patterns of recombination, clonal divergence and environment in marine microbial populations.</title>
        <authorList>
            <person name="Konstantinidis K.T."/>
            <person name="Delong E.F."/>
        </authorList>
    </citation>
    <scope>NUCLEOTIDE SEQUENCE</scope>
</reference>